<dbReference type="STRING" id="931890.I6NDP8"/>
<dbReference type="Proteomes" id="UP000006790">
    <property type="component" value="Chromosome 5"/>
</dbReference>
<dbReference type="InterPro" id="IPR052072">
    <property type="entry name" value="Vascular_dev_regulator"/>
</dbReference>
<dbReference type="AlphaFoldDB" id="I6NDP8"/>
<evidence type="ECO:0000313" key="3">
    <source>
        <dbReference type="EMBL" id="AET40190.1"/>
    </source>
</evidence>
<dbReference type="OMA" id="YAKDWNL"/>
<dbReference type="GeneID" id="11472028"/>
<name>I6NDP8_ERECY</name>
<dbReference type="KEGG" id="erc:Ecym_5438"/>
<dbReference type="SUPFAM" id="SSF48403">
    <property type="entry name" value="Ankyrin repeat"/>
    <property type="match status" value="1"/>
</dbReference>
<evidence type="ECO:0000259" key="2">
    <source>
        <dbReference type="PROSITE" id="PS51126"/>
    </source>
</evidence>
<dbReference type="InterPro" id="IPR036770">
    <property type="entry name" value="Ankyrin_rpt-contain_sf"/>
</dbReference>
<dbReference type="RefSeq" id="XP_003647007.1">
    <property type="nucleotide sequence ID" value="XM_003646959.1"/>
</dbReference>
<dbReference type="HOGENOM" id="CLU_019651_0_0_1"/>
<dbReference type="Pfam" id="PF01843">
    <property type="entry name" value="DIL"/>
    <property type="match status" value="2"/>
</dbReference>
<dbReference type="eggNOG" id="ENOG502QRMC">
    <property type="taxonomic scope" value="Eukaryota"/>
</dbReference>
<keyword evidence="4" id="KW-1185">Reference proteome</keyword>
<dbReference type="InterPro" id="IPR002710">
    <property type="entry name" value="Dilute_dom"/>
</dbReference>
<evidence type="ECO:0000313" key="4">
    <source>
        <dbReference type="Proteomes" id="UP000006790"/>
    </source>
</evidence>
<reference evidence="3 4" key="1">
    <citation type="journal article" date="2011" name="G3 (Bethesda)">
        <title>Genome evolution in the Eremothecium clade of the Saccharomyces complex revealed by comparative genomics.</title>
        <authorList>
            <person name="Wendland J."/>
            <person name="Walther A."/>
        </authorList>
    </citation>
    <scope>NUCLEOTIDE SEQUENCE [LARGE SCALE GENOMIC DNA]</scope>
    <source>
        <strain evidence="4">CBS 270.75 / DBVPG 7215 / KCTC 17166 / NRRL Y-17582</strain>
    </source>
</reference>
<accession>I6NDP8</accession>
<dbReference type="OrthoDB" id="426293at2759"/>
<protein>
    <recommendedName>
        <fullName evidence="2">Dilute domain-containing protein</fullName>
    </recommendedName>
</protein>
<dbReference type="EMBL" id="CP002501">
    <property type="protein sequence ID" value="AET40190.1"/>
    <property type="molecule type" value="Genomic_DNA"/>
</dbReference>
<evidence type="ECO:0000256" key="1">
    <source>
        <dbReference type="SAM" id="MobiDB-lite"/>
    </source>
</evidence>
<dbReference type="PANTHER" id="PTHR16027:SF6">
    <property type="entry name" value="DILUTE DOMAIN-CONTAINING PROTEIN"/>
    <property type="match status" value="1"/>
</dbReference>
<organism evidence="3 4">
    <name type="scientific">Eremothecium cymbalariae (strain CBS 270.75 / DBVPG 7215 / KCTC 17166 / NRRL Y-17582)</name>
    <name type="common">Yeast</name>
    <dbReference type="NCBI Taxonomy" id="931890"/>
    <lineage>
        <taxon>Eukaryota</taxon>
        <taxon>Fungi</taxon>
        <taxon>Dikarya</taxon>
        <taxon>Ascomycota</taxon>
        <taxon>Saccharomycotina</taxon>
        <taxon>Saccharomycetes</taxon>
        <taxon>Saccharomycetales</taxon>
        <taxon>Saccharomycetaceae</taxon>
        <taxon>Eremothecium</taxon>
    </lineage>
</organism>
<feature type="domain" description="Dilute" evidence="2">
    <location>
        <begin position="302"/>
        <end position="658"/>
    </location>
</feature>
<dbReference type="FunCoup" id="I6NDP8">
    <property type="interactions" value="23"/>
</dbReference>
<dbReference type="GO" id="GO:0051020">
    <property type="term" value="F:GTPase binding"/>
    <property type="evidence" value="ECO:0007669"/>
    <property type="project" value="TreeGrafter"/>
</dbReference>
<dbReference type="PROSITE" id="PS51126">
    <property type="entry name" value="DILUTE"/>
    <property type="match status" value="1"/>
</dbReference>
<dbReference type="PANTHER" id="PTHR16027">
    <property type="entry name" value="DILUTE DOMAIN-CONTAINING PROTEIN YPR089W"/>
    <property type="match status" value="1"/>
</dbReference>
<sequence length="783" mass="90342">MEDPWKVVADSSDKVGLDDDLQTQQVKDSTKHVLDGTDEWSQLVELITRSYESVNKFKELIGEVKEQVNDKTVTGVPLLVYTVVYDHPVYIELLHCTGQLDVNLADDLASYSPLMWCFHLNRQQCCVELLNFQDELDFGYKNNNGSTAIDLLVPGSEIYSFAETHRLLNRNKETKDALFGPSEDLYKGPLRFDELDETLDNIKLQTAGLNISEKTNGVDDLYVPPLKTVELETSPEASMLFDFDHLISGQYIEFADYDIFEILNVLITLPQKNPHDTITPAALIFQCLRYAHKKRQSTSLVENIFYLSLTKILSSQQPSGGVVSNQEGDIVSQSYWLGYLTFLYYYLCRDETFFKKYTTLLQKLINAMQTLMIEICSSIYARIDRLVVPAILTYTTITDVKQTLYKKDWNIFKKKKHSIKGIQSSYDEILNMLYPPSAEEQMKVSPMKIVQIFGALTYVLDLHQVHPLFYVQCVSTSIQWFSTSLFNKIIGNKKYLSRGRAVQIRLNLSTIEDWIKNHDTRVPKSKMIDNFIWERFPYTLIKPISEINLKLKSLRNITMYSPVADDKEVIYDTTNTLFYYQSLYRISQLHMEPLLQLLQWLQVATSIEDEESLKSTMNLINALNPSQLLRVVEKYRYELEEPRFQSSLKKYLASMLKGQEYNIQLEERPQLLVTLPMMNELVDIYVTVENAERFLPILPEDIQEKIEAILEQNARNRLMDVHKKSDDKEDDVSSTSRPKYGKGSVGCIASEEDSQLFETLNTPSLAVQRPTWSGTSTTEDNPW</sequence>
<feature type="region of interest" description="Disordered" evidence="1">
    <location>
        <begin position="720"/>
        <end position="746"/>
    </location>
</feature>
<dbReference type="SMART" id="SM01132">
    <property type="entry name" value="DIL"/>
    <property type="match status" value="1"/>
</dbReference>
<feature type="region of interest" description="Disordered" evidence="1">
    <location>
        <begin position="759"/>
        <end position="783"/>
    </location>
</feature>
<proteinExistence type="predicted"/>
<dbReference type="InParanoid" id="I6NDP8"/>
<gene>
    <name evidence="3" type="ordered locus">Ecym_5438</name>
</gene>
<dbReference type="Gene3D" id="1.25.40.20">
    <property type="entry name" value="Ankyrin repeat-containing domain"/>
    <property type="match status" value="1"/>
</dbReference>